<dbReference type="Gene3D" id="2.70.70.10">
    <property type="entry name" value="Glucose Permease (Domain IIA)"/>
    <property type="match status" value="1"/>
</dbReference>
<dbReference type="InterPro" id="IPR025392">
    <property type="entry name" value="DUF4124"/>
</dbReference>
<organism evidence="3">
    <name type="scientific">uncultured bacterium ws085G8</name>
    <dbReference type="NCBI Taxonomy" id="1131825"/>
    <lineage>
        <taxon>Bacteria</taxon>
        <taxon>environmental samples</taxon>
    </lineage>
</organism>
<dbReference type="Pfam" id="PF01551">
    <property type="entry name" value="Peptidase_M23"/>
    <property type="match status" value="1"/>
</dbReference>
<dbReference type="GO" id="GO:0004222">
    <property type="term" value="F:metalloendopeptidase activity"/>
    <property type="evidence" value="ECO:0007669"/>
    <property type="project" value="TreeGrafter"/>
</dbReference>
<reference evidence="3" key="1">
    <citation type="journal article" date="2012" name="ISME J.">
        <title>Roseobacter clade bacteria are abundant in coastal sediments and encode a novel combination of sulfur oxidation genes.</title>
        <authorList>
            <person name="Lenk S."/>
            <person name="Moraru C."/>
            <person name="Hahnke S."/>
            <person name="Arnds J."/>
            <person name="Richter M."/>
            <person name="Kube M."/>
            <person name="Reinhardt R."/>
            <person name="Brinkhoff T."/>
            <person name="Harder J."/>
            <person name="Amann R."/>
            <person name="Mussmann M."/>
        </authorList>
    </citation>
    <scope>NUCLEOTIDE SEQUENCE</scope>
</reference>
<sequence length="300" mass="33348">MLAVSAAYAGDLYKWKDKDGVWHFSSTPPETDENFDTVEMPADPKPMIGMRKLGLNREPEYSFINNIWGPVELELELHDDENVITDPPLPARLVLPGQTEERLLKVMAADPTLGFTYRLAYKHMIGPPLDRLPAEVDYYPPFPLGMEFPISQGFDGDSTHKEPPNQYAVDIVMPIGTPVLAARSGRVMDMEDDFHGAAQKKRYLTRSNQVRILHDDGTMAVYAHLQPNSVRVRPGVNIKRGQWIANSGNTGYSSGPHLHFVIQLNAGMTLESIPFRFVTPTGGTMTPADRGLISGVVPHN</sequence>
<name>I1X5D5_9BACT</name>
<protein>
    <submittedName>
        <fullName evidence="3">Peptidase M23B</fullName>
    </submittedName>
</protein>
<dbReference type="CDD" id="cd12797">
    <property type="entry name" value="M23_peptidase"/>
    <property type="match status" value="1"/>
</dbReference>
<dbReference type="AlphaFoldDB" id="I1X5D5"/>
<accession>I1X5D5</accession>
<gene>
    <name evidence="3" type="ORF">ws085G8_0040</name>
</gene>
<dbReference type="InterPro" id="IPR050570">
    <property type="entry name" value="Cell_wall_metabolism_enzyme"/>
</dbReference>
<dbReference type="EMBL" id="JQ256788">
    <property type="protein sequence ID" value="AFI78710.1"/>
    <property type="molecule type" value="Genomic_DNA"/>
</dbReference>
<proteinExistence type="predicted"/>
<evidence type="ECO:0000259" key="2">
    <source>
        <dbReference type="Pfam" id="PF13511"/>
    </source>
</evidence>
<dbReference type="Pfam" id="PF13511">
    <property type="entry name" value="DUF4124"/>
    <property type="match status" value="1"/>
</dbReference>
<dbReference type="PANTHER" id="PTHR21666">
    <property type="entry name" value="PEPTIDASE-RELATED"/>
    <property type="match status" value="1"/>
</dbReference>
<dbReference type="InterPro" id="IPR016047">
    <property type="entry name" value="M23ase_b-sheet_dom"/>
</dbReference>
<evidence type="ECO:0000313" key="3">
    <source>
        <dbReference type="EMBL" id="AFI78710.1"/>
    </source>
</evidence>
<feature type="domain" description="DUF4124" evidence="2">
    <location>
        <begin position="2"/>
        <end position="44"/>
    </location>
</feature>
<dbReference type="InterPro" id="IPR011055">
    <property type="entry name" value="Dup_hybrid_motif"/>
</dbReference>
<feature type="domain" description="M23ase beta-sheet core" evidence="1">
    <location>
        <begin position="166"/>
        <end position="265"/>
    </location>
</feature>
<dbReference type="SUPFAM" id="SSF51261">
    <property type="entry name" value="Duplicated hybrid motif"/>
    <property type="match status" value="1"/>
</dbReference>
<evidence type="ECO:0000259" key="1">
    <source>
        <dbReference type="Pfam" id="PF01551"/>
    </source>
</evidence>
<dbReference type="PANTHER" id="PTHR21666:SF294">
    <property type="entry name" value="PEPTIDASE M23"/>
    <property type="match status" value="1"/>
</dbReference>